<dbReference type="SUPFAM" id="SSF49899">
    <property type="entry name" value="Concanavalin A-like lectins/glucanases"/>
    <property type="match status" value="1"/>
</dbReference>
<dbReference type="Pfam" id="PF00622">
    <property type="entry name" value="SPRY"/>
    <property type="match status" value="1"/>
</dbReference>
<dbReference type="Proteomes" id="UP000694407">
    <property type="component" value="Unplaced"/>
</dbReference>
<evidence type="ECO:0000259" key="3">
    <source>
        <dbReference type="PROSITE" id="PS50188"/>
    </source>
</evidence>
<protein>
    <submittedName>
        <fullName evidence="4">Tripartite motif containing 62</fullName>
    </submittedName>
</protein>
<dbReference type="SMART" id="SM00449">
    <property type="entry name" value="SPRY"/>
    <property type="match status" value="1"/>
</dbReference>
<dbReference type="FunFam" id="2.60.120.920:FF:000041">
    <property type="entry name" value="E3 ubiquitin-protein ligase TRIM62"/>
    <property type="match status" value="1"/>
</dbReference>
<accession>A0A8C6ERJ3</accession>
<keyword evidence="5" id="KW-1185">Reference proteome</keyword>
<dbReference type="Ensembl" id="ENSMMMT00000010894.1">
    <property type="protein sequence ID" value="ENSMMMP00000009554.1"/>
    <property type="gene ID" value="ENSMMMG00000008518.1"/>
</dbReference>
<dbReference type="InterPro" id="IPR003879">
    <property type="entry name" value="Butyrophylin_SPRY"/>
</dbReference>
<dbReference type="GO" id="GO:0044314">
    <property type="term" value="P:protein K27-linked ubiquitination"/>
    <property type="evidence" value="ECO:0007669"/>
    <property type="project" value="Ensembl"/>
</dbReference>
<dbReference type="InterPro" id="IPR006574">
    <property type="entry name" value="PRY"/>
</dbReference>
<dbReference type="GO" id="GO:0010719">
    <property type="term" value="P:negative regulation of epithelial to mesenchymal transition"/>
    <property type="evidence" value="ECO:0007669"/>
    <property type="project" value="Ensembl"/>
</dbReference>
<dbReference type="GO" id="GO:0046596">
    <property type="term" value="P:regulation of viral entry into host cell"/>
    <property type="evidence" value="ECO:0007669"/>
    <property type="project" value="Ensembl"/>
</dbReference>
<dbReference type="InterPro" id="IPR050143">
    <property type="entry name" value="TRIM/RBCC"/>
</dbReference>
<reference evidence="4" key="1">
    <citation type="submission" date="2025-08" db="UniProtKB">
        <authorList>
            <consortium name="Ensembl"/>
        </authorList>
    </citation>
    <scope>IDENTIFICATION</scope>
</reference>
<evidence type="ECO:0000256" key="1">
    <source>
        <dbReference type="SAM" id="Coils"/>
    </source>
</evidence>
<dbReference type="SMART" id="SM00589">
    <property type="entry name" value="PRY"/>
    <property type="match status" value="1"/>
</dbReference>
<evidence type="ECO:0000313" key="5">
    <source>
        <dbReference type="Proteomes" id="UP000694407"/>
    </source>
</evidence>
<dbReference type="InterPro" id="IPR043136">
    <property type="entry name" value="B30.2/SPRY_sf"/>
</dbReference>
<dbReference type="GO" id="GO:0045087">
    <property type="term" value="P:innate immune response"/>
    <property type="evidence" value="ECO:0007669"/>
    <property type="project" value="Ensembl"/>
</dbReference>
<dbReference type="AlphaFoldDB" id="A0A8C6ERJ3"/>
<dbReference type="GO" id="GO:0042802">
    <property type="term" value="F:identical protein binding"/>
    <property type="evidence" value="ECO:0007669"/>
    <property type="project" value="Ensembl"/>
</dbReference>
<keyword evidence="1" id="KW-0175">Coiled coil</keyword>
<dbReference type="GO" id="GO:0005737">
    <property type="term" value="C:cytoplasm"/>
    <property type="evidence" value="ECO:0007669"/>
    <property type="project" value="Ensembl"/>
</dbReference>
<feature type="coiled-coil region" evidence="1">
    <location>
        <begin position="252"/>
        <end position="279"/>
    </location>
</feature>
<dbReference type="InterPro" id="IPR003877">
    <property type="entry name" value="SPRY_dom"/>
</dbReference>
<feature type="coiled-coil region" evidence="1">
    <location>
        <begin position="180"/>
        <end position="210"/>
    </location>
</feature>
<name>A0A8C6ERJ3_MARMA</name>
<dbReference type="CDD" id="cd13744">
    <property type="entry name" value="SPRY_PRY_TRIM62"/>
    <property type="match status" value="1"/>
</dbReference>
<dbReference type="PRINTS" id="PR01407">
    <property type="entry name" value="BUTYPHLNCDUF"/>
</dbReference>
<dbReference type="GeneTree" id="ENSGT00940000158433"/>
<dbReference type="GO" id="GO:1905036">
    <property type="term" value="P:positive regulation of antifungal innate immune response"/>
    <property type="evidence" value="ECO:0007669"/>
    <property type="project" value="Ensembl"/>
</dbReference>
<dbReference type="InterPro" id="IPR035830">
    <property type="entry name" value="PRY/SPRY_TRIM62"/>
</dbReference>
<dbReference type="PANTHER" id="PTHR24103">
    <property type="entry name" value="E3 UBIQUITIN-PROTEIN LIGASE TRIM"/>
    <property type="match status" value="1"/>
</dbReference>
<evidence type="ECO:0000313" key="4">
    <source>
        <dbReference type="Ensembl" id="ENSMMMP00000009554.1"/>
    </source>
</evidence>
<evidence type="ECO:0000256" key="2">
    <source>
        <dbReference type="SAM" id="MobiDB-lite"/>
    </source>
</evidence>
<dbReference type="GO" id="GO:0003713">
    <property type="term" value="F:transcription coactivator activity"/>
    <property type="evidence" value="ECO:0007669"/>
    <property type="project" value="Ensembl"/>
</dbReference>
<gene>
    <name evidence="4" type="primary">TRIM62</name>
</gene>
<organism evidence="4 5">
    <name type="scientific">Marmota marmota marmota</name>
    <name type="common">Alpine marmot</name>
    <dbReference type="NCBI Taxonomy" id="9994"/>
    <lineage>
        <taxon>Eukaryota</taxon>
        <taxon>Metazoa</taxon>
        <taxon>Chordata</taxon>
        <taxon>Craniata</taxon>
        <taxon>Vertebrata</taxon>
        <taxon>Euteleostomi</taxon>
        <taxon>Mammalia</taxon>
        <taxon>Eutheria</taxon>
        <taxon>Euarchontoglires</taxon>
        <taxon>Glires</taxon>
        <taxon>Rodentia</taxon>
        <taxon>Sciuromorpha</taxon>
        <taxon>Sciuridae</taxon>
        <taxon>Xerinae</taxon>
        <taxon>Marmotini</taxon>
        <taxon>Marmota</taxon>
    </lineage>
</organism>
<dbReference type="InterPro" id="IPR013320">
    <property type="entry name" value="ConA-like_dom_sf"/>
</dbReference>
<feature type="region of interest" description="Disordered" evidence="2">
    <location>
        <begin position="1"/>
        <end position="22"/>
    </location>
</feature>
<dbReference type="InterPro" id="IPR001870">
    <property type="entry name" value="B30.2/SPRY"/>
</dbReference>
<feature type="region of interest" description="Disordered" evidence="2">
    <location>
        <begin position="113"/>
        <end position="145"/>
    </location>
</feature>
<sequence length="519" mass="58270">MEWVNEGSLAPAVQEEGQLSSFPDSKIKEKSVHVPQILSSVRNWPPASLLRNTEELPGRLGLTWAHGDAPGENCSTRPISSNICLSASPCPKLGLGSPRHVCESTRMPFSYSNGEPTAGAETPRSVPSLKHSVGRDSGQPASRHKARVMPWRLGGLDRPSPLNTWARVTQAPKPDLCVFQRELKEQLQALQDSEREHTEALQLLKRQLAETKSSTKSLRTTIGEAFERLHRLLRERQKAMLEELEADTARTLTDIEQKVQRYSQQLRKVQEGAQILQERLAETDRHTFLAGVASLSERLKGKIHETNLTYEDFPTSKYTGPLQYTIWKSLFQDIHPVPAALTLDPGTAHQRLILSDDCTIVAYGNLHPQPLQDSPKRFDVEVSVLGSEAFSSGVHYWEVVVAEKTQWVIGLAHEAASRKGSIQILPSRGFYCIVMHDGNQYSACTEPWTRLNVRDKLDKVGVFLDYDQGLLIFYNADDMSWLYTFREKFPGKLCSYFSPGQSHANGKNVQPLRINTVRI</sequence>
<reference evidence="4" key="2">
    <citation type="submission" date="2025-09" db="UniProtKB">
        <authorList>
            <consortium name="Ensembl"/>
        </authorList>
    </citation>
    <scope>IDENTIFICATION</scope>
</reference>
<dbReference type="GO" id="GO:0043123">
    <property type="term" value="P:positive regulation of canonical NF-kappaB signal transduction"/>
    <property type="evidence" value="ECO:0007669"/>
    <property type="project" value="Ensembl"/>
</dbReference>
<proteinExistence type="predicted"/>
<dbReference type="Gene3D" id="2.60.120.920">
    <property type="match status" value="1"/>
</dbReference>
<dbReference type="GO" id="GO:0019076">
    <property type="term" value="P:viral release from host cell"/>
    <property type="evidence" value="ECO:0007669"/>
    <property type="project" value="Ensembl"/>
</dbReference>
<dbReference type="Pfam" id="PF13765">
    <property type="entry name" value="PRY"/>
    <property type="match status" value="1"/>
</dbReference>
<dbReference type="GO" id="GO:0061630">
    <property type="term" value="F:ubiquitin protein ligase activity"/>
    <property type="evidence" value="ECO:0007669"/>
    <property type="project" value="Ensembl"/>
</dbReference>
<dbReference type="GO" id="GO:0032897">
    <property type="term" value="P:negative regulation of viral transcription"/>
    <property type="evidence" value="ECO:0007669"/>
    <property type="project" value="Ensembl"/>
</dbReference>
<dbReference type="PROSITE" id="PS50188">
    <property type="entry name" value="B302_SPRY"/>
    <property type="match status" value="1"/>
</dbReference>
<feature type="domain" description="B30.2/SPRY" evidence="3">
    <location>
        <begin position="321"/>
        <end position="519"/>
    </location>
</feature>